<dbReference type="NCBIfam" id="TIGR03296">
    <property type="entry name" value="M6dom_TIGR03296"/>
    <property type="match status" value="1"/>
</dbReference>
<keyword evidence="4" id="KW-0378">Hydrolase</keyword>
<keyword evidence="4" id="KW-0482">Metalloprotease</keyword>
<feature type="compositionally biased region" description="Low complexity" evidence="1">
    <location>
        <begin position="456"/>
        <end position="466"/>
    </location>
</feature>
<dbReference type="EC" id="3.4.24.-" evidence="4"/>
<dbReference type="GeneID" id="93535437"/>
<dbReference type="RefSeq" id="WP_004344353.1">
    <property type="nucleotide sequence ID" value="NZ_GL586311.1"/>
</dbReference>
<feature type="signal peptide" evidence="2">
    <location>
        <begin position="1"/>
        <end position="19"/>
    </location>
</feature>
<dbReference type="AlphaFoldDB" id="E6K4C2"/>
<dbReference type="PANTHER" id="PTHR41775">
    <property type="entry name" value="SECRETED PROTEIN-RELATED"/>
    <property type="match status" value="1"/>
</dbReference>
<evidence type="ECO:0000256" key="2">
    <source>
        <dbReference type="SAM" id="SignalP"/>
    </source>
</evidence>
<evidence type="ECO:0000256" key="1">
    <source>
        <dbReference type="SAM" id="MobiDB-lite"/>
    </source>
</evidence>
<protein>
    <submittedName>
        <fullName evidence="4">M6 family metalloprotease domain protein</fullName>
        <ecNumber evidence="4">3.4.24.-</ecNumber>
    </submittedName>
</protein>
<keyword evidence="4" id="KW-0645">Protease</keyword>
<dbReference type="GO" id="GO:0006508">
    <property type="term" value="P:proteolysis"/>
    <property type="evidence" value="ECO:0007669"/>
    <property type="project" value="UniProtKB-KW"/>
</dbReference>
<proteinExistence type="predicted"/>
<evidence type="ECO:0000259" key="3">
    <source>
        <dbReference type="Pfam" id="PF05547"/>
    </source>
</evidence>
<dbReference type="SUPFAM" id="SSF55486">
    <property type="entry name" value="Metalloproteases ('zincins'), catalytic domain"/>
    <property type="match status" value="1"/>
</dbReference>
<evidence type="ECO:0000313" key="5">
    <source>
        <dbReference type="Proteomes" id="UP000003112"/>
    </source>
</evidence>
<dbReference type="GO" id="GO:0008237">
    <property type="term" value="F:metallopeptidase activity"/>
    <property type="evidence" value="ECO:0007669"/>
    <property type="project" value="UniProtKB-KW"/>
</dbReference>
<accession>E6K4C2</accession>
<organism evidence="4 5">
    <name type="scientific">Segatella buccae ATCC 33574</name>
    <dbReference type="NCBI Taxonomy" id="873513"/>
    <lineage>
        <taxon>Bacteria</taxon>
        <taxon>Pseudomonadati</taxon>
        <taxon>Bacteroidota</taxon>
        <taxon>Bacteroidia</taxon>
        <taxon>Bacteroidales</taxon>
        <taxon>Prevotellaceae</taxon>
        <taxon>Segatella</taxon>
    </lineage>
</organism>
<dbReference type="EMBL" id="AEPD01000011">
    <property type="protein sequence ID" value="EFU31568.1"/>
    <property type="molecule type" value="Genomic_DNA"/>
</dbReference>
<comment type="caution">
    <text evidence="4">The sequence shown here is derived from an EMBL/GenBank/DDBJ whole genome shotgun (WGS) entry which is preliminary data.</text>
</comment>
<feature type="chain" id="PRO_5003206883" evidence="2">
    <location>
        <begin position="20"/>
        <end position="583"/>
    </location>
</feature>
<dbReference type="eggNOG" id="COG4412">
    <property type="taxonomic scope" value="Bacteria"/>
</dbReference>
<dbReference type="Proteomes" id="UP000003112">
    <property type="component" value="Unassembled WGS sequence"/>
</dbReference>
<dbReference type="Pfam" id="PF05547">
    <property type="entry name" value="Peptidase_M6"/>
    <property type="match status" value="1"/>
</dbReference>
<feature type="domain" description="Peptidase M6-like" evidence="3">
    <location>
        <begin position="119"/>
        <end position="347"/>
    </location>
</feature>
<dbReference type="PANTHER" id="PTHR41775:SF1">
    <property type="entry name" value="PEPTIDASE M6-LIKE DOMAIN-CONTAINING PROTEIN"/>
    <property type="match status" value="1"/>
</dbReference>
<dbReference type="HOGENOM" id="CLU_016256_0_0_10"/>
<keyword evidence="2" id="KW-0732">Signal</keyword>
<dbReference type="InterPro" id="IPR008757">
    <property type="entry name" value="Peptidase_M6-like_domain"/>
</dbReference>
<gene>
    <name evidence="4" type="ORF">HMPREF6485_0495</name>
</gene>
<evidence type="ECO:0000313" key="4">
    <source>
        <dbReference type="EMBL" id="EFU31568.1"/>
    </source>
</evidence>
<sequence>MKRFYGLMALLMAATSLCAVPAKRGVWRTIALENGQEVRVCLVGDEHLHYWQAADGTRYVPSAGGKFAKADMQQLERHAAIRRSGANSRRHGAMTRAGRATRQFYTGTKKGIVILAEFTDKKFENEHNQALFHQVANTRGYTENGFRGSVKDYFLAQSNGKFELDFDVVGPVQLSKAYAYYGRNDWQGNDLHAGEMVAEACKAVEGQVDFRSYDWDGDGYVDQVYVIYAGHGENDYPDDNVIWPHEFSLSASDYGQTLTIDGVKVDTYACSCEIDGDGCLAGIGTWCHEFSHCLGFPDFYDTEYQGHFGMGDWDLMSSGSYNGTSSTGQGSGYLPAGYSSYEKWTAGWMEPTELADEDQEVDRLEPQSEGGGAYVIYNRGNRNEYYLLENRQKTNWDAELPGKGLLVLHVDYDQDIWNANIVNTLGKTIRTSYTKYVSNDHERLTPIHADNDDDSNYWNSNSTSYTRQTQEGDPYPYMANDSLTNNSVPAAKVYHKNADGSYYLNRGVKNIRQNDDGTISFSYLSAPAAPNGDNPPTGINGISEKPTATPEAIYSMSGVYVGRDAKALKKGIYIRAGKKFVVK</sequence>
<dbReference type="STRING" id="873513.HMPREF6485_0495"/>
<reference evidence="4 5" key="1">
    <citation type="submission" date="2010-10" db="EMBL/GenBank/DDBJ databases">
        <authorList>
            <person name="Muzny D."/>
            <person name="Qin X."/>
            <person name="Deng J."/>
            <person name="Jiang H."/>
            <person name="Liu Y."/>
            <person name="Qu J."/>
            <person name="Song X.-Z."/>
            <person name="Zhang L."/>
            <person name="Thornton R."/>
            <person name="Coyle M."/>
            <person name="Francisco L."/>
            <person name="Jackson L."/>
            <person name="Javaid M."/>
            <person name="Korchina V."/>
            <person name="Kovar C."/>
            <person name="Mata R."/>
            <person name="Mathew T."/>
            <person name="Ngo R."/>
            <person name="Nguyen L."/>
            <person name="Nguyen N."/>
            <person name="Okwuonu G."/>
            <person name="Ongeri F."/>
            <person name="Pham C."/>
            <person name="Simmons D."/>
            <person name="Wilczek-Boney K."/>
            <person name="Hale W."/>
            <person name="Jakkamsetti A."/>
            <person name="Pham P."/>
            <person name="Ruth R."/>
            <person name="San Lucas F."/>
            <person name="Warren J."/>
            <person name="Zhang J."/>
            <person name="Zhao Z."/>
            <person name="Zhou C."/>
            <person name="Zhu D."/>
            <person name="Lee S."/>
            <person name="Bess C."/>
            <person name="Blankenburg K."/>
            <person name="Forbes L."/>
            <person name="Fu Q."/>
            <person name="Gubbala S."/>
            <person name="Hirani K."/>
            <person name="Jayaseelan J.C."/>
            <person name="Lara F."/>
            <person name="Munidasa M."/>
            <person name="Palculict T."/>
            <person name="Patil S."/>
            <person name="Pu L.-L."/>
            <person name="Saada N."/>
            <person name="Tang L."/>
            <person name="Weissenberger G."/>
            <person name="Zhu Y."/>
            <person name="Hemphill L."/>
            <person name="Shang Y."/>
            <person name="Youmans B."/>
            <person name="Ayvaz T."/>
            <person name="Ross M."/>
            <person name="Santibanez J."/>
            <person name="Aqrawi P."/>
            <person name="Gross S."/>
            <person name="Joshi V."/>
            <person name="Fowler G."/>
            <person name="Nazareth L."/>
            <person name="Reid J."/>
            <person name="Worley K."/>
            <person name="Petrosino J."/>
            <person name="Highlander S."/>
            <person name="Gibbs R."/>
        </authorList>
    </citation>
    <scope>NUCLEOTIDE SEQUENCE [LARGE SCALE GENOMIC DNA]</scope>
    <source>
        <strain evidence="4 5">ATCC 33574</strain>
    </source>
</reference>
<feature type="region of interest" description="Disordered" evidence="1">
    <location>
        <begin position="446"/>
        <end position="473"/>
    </location>
</feature>
<name>E6K4C2_9BACT</name>
<keyword evidence="5" id="KW-1185">Reference proteome</keyword>